<evidence type="ECO:0000313" key="1">
    <source>
        <dbReference type="EMBL" id="DAE01781.1"/>
    </source>
</evidence>
<proteinExistence type="predicted"/>
<accession>A0A8S5P556</accession>
<sequence length="46" mass="5162">MNFSDFEAVDFSDSGLVLDGDSEAFAKWYLEKTKSLAPLDDIKEDT</sequence>
<reference evidence="1" key="1">
    <citation type="journal article" date="2021" name="Proc. Natl. Acad. Sci. U.S.A.">
        <title>A Catalog of Tens of Thousands of Viruses from Human Metagenomes Reveals Hidden Associations with Chronic Diseases.</title>
        <authorList>
            <person name="Tisza M.J."/>
            <person name="Buck C.B."/>
        </authorList>
    </citation>
    <scope>NUCLEOTIDE SEQUENCE</scope>
    <source>
        <strain evidence="1">CtQkH10</strain>
    </source>
</reference>
<dbReference type="EMBL" id="BK015331">
    <property type="protein sequence ID" value="DAE01781.1"/>
    <property type="molecule type" value="Genomic_DNA"/>
</dbReference>
<protein>
    <submittedName>
        <fullName evidence="1">Uncharacterized protein</fullName>
    </submittedName>
</protein>
<organism evidence="1">
    <name type="scientific">Siphoviridae sp. ctQkH10</name>
    <dbReference type="NCBI Taxonomy" id="2825494"/>
    <lineage>
        <taxon>Viruses</taxon>
        <taxon>Duplodnaviria</taxon>
        <taxon>Heunggongvirae</taxon>
        <taxon>Uroviricota</taxon>
        <taxon>Caudoviricetes</taxon>
    </lineage>
</organism>
<name>A0A8S5P556_9CAUD</name>